<dbReference type="PANTHER" id="PTHR46797:SF1">
    <property type="entry name" value="METHYLPHOSPHONATE SYNTHASE"/>
    <property type="match status" value="1"/>
</dbReference>
<accession>A0ABV9CGP6</accession>
<dbReference type="CDD" id="cd00093">
    <property type="entry name" value="HTH_XRE"/>
    <property type="match status" value="1"/>
</dbReference>
<protein>
    <submittedName>
        <fullName evidence="3">Helix-turn-helix domain-containing protein</fullName>
    </submittedName>
</protein>
<dbReference type="SMART" id="SM00530">
    <property type="entry name" value="HTH_XRE"/>
    <property type="match status" value="1"/>
</dbReference>
<dbReference type="InterPro" id="IPR011990">
    <property type="entry name" value="TPR-like_helical_dom_sf"/>
</dbReference>
<dbReference type="SUPFAM" id="SSF48452">
    <property type="entry name" value="TPR-like"/>
    <property type="match status" value="1"/>
</dbReference>
<dbReference type="PANTHER" id="PTHR46797">
    <property type="entry name" value="HTH-TYPE TRANSCRIPTIONAL REGULATOR"/>
    <property type="match status" value="1"/>
</dbReference>
<dbReference type="RefSeq" id="WP_380841129.1">
    <property type="nucleotide sequence ID" value="NZ_JBHSFP010000009.1"/>
</dbReference>
<name>A0ABV9CGP6_9ACTN</name>
<dbReference type="Pfam" id="PF01381">
    <property type="entry name" value="HTH_3"/>
    <property type="match status" value="1"/>
</dbReference>
<evidence type="ECO:0000259" key="2">
    <source>
        <dbReference type="PROSITE" id="PS50943"/>
    </source>
</evidence>
<dbReference type="Gene3D" id="1.25.40.10">
    <property type="entry name" value="Tetratricopeptide repeat domain"/>
    <property type="match status" value="2"/>
</dbReference>
<dbReference type="InterPro" id="IPR001387">
    <property type="entry name" value="Cro/C1-type_HTH"/>
</dbReference>
<dbReference type="Proteomes" id="UP001596004">
    <property type="component" value="Unassembled WGS sequence"/>
</dbReference>
<dbReference type="PROSITE" id="PS50943">
    <property type="entry name" value="HTH_CROC1"/>
    <property type="match status" value="1"/>
</dbReference>
<evidence type="ECO:0000313" key="3">
    <source>
        <dbReference type="EMBL" id="MFC4532340.1"/>
    </source>
</evidence>
<feature type="domain" description="HTH cro/C1-type" evidence="2">
    <location>
        <begin position="13"/>
        <end position="66"/>
    </location>
</feature>
<dbReference type="SUPFAM" id="SSF47413">
    <property type="entry name" value="lambda repressor-like DNA-binding domains"/>
    <property type="match status" value="1"/>
</dbReference>
<evidence type="ECO:0000313" key="4">
    <source>
        <dbReference type="Proteomes" id="UP001596004"/>
    </source>
</evidence>
<keyword evidence="1" id="KW-0238">DNA-binding</keyword>
<dbReference type="InterPro" id="IPR050807">
    <property type="entry name" value="TransReg_Diox_bact_type"/>
</dbReference>
<reference evidence="4" key="1">
    <citation type="journal article" date="2019" name="Int. J. Syst. Evol. Microbiol.">
        <title>The Global Catalogue of Microorganisms (GCM) 10K type strain sequencing project: providing services to taxonomists for standard genome sequencing and annotation.</title>
        <authorList>
            <consortium name="The Broad Institute Genomics Platform"/>
            <consortium name="The Broad Institute Genome Sequencing Center for Infectious Disease"/>
            <person name="Wu L."/>
            <person name="Ma J."/>
        </authorList>
    </citation>
    <scope>NUCLEOTIDE SEQUENCE [LARGE SCALE GENOMIC DNA]</scope>
    <source>
        <strain evidence="4">CGMCC 4.7132</strain>
    </source>
</reference>
<keyword evidence="4" id="KW-1185">Reference proteome</keyword>
<dbReference type="EMBL" id="JBHSFP010000009">
    <property type="protein sequence ID" value="MFC4532340.1"/>
    <property type="molecule type" value="Genomic_DNA"/>
</dbReference>
<gene>
    <name evidence="3" type="ORF">ACFO60_16325</name>
</gene>
<proteinExistence type="predicted"/>
<evidence type="ECO:0000256" key="1">
    <source>
        <dbReference type="ARBA" id="ARBA00023125"/>
    </source>
</evidence>
<organism evidence="3 4">
    <name type="scientific">Sphaerisporangium dianthi</name>
    <dbReference type="NCBI Taxonomy" id="1436120"/>
    <lineage>
        <taxon>Bacteria</taxon>
        <taxon>Bacillati</taxon>
        <taxon>Actinomycetota</taxon>
        <taxon>Actinomycetes</taxon>
        <taxon>Streptosporangiales</taxon>
        <taxon>Streptosporangiaceae</taxon>
        <taxon>Sphaerisporangium</taxon>
    </lineage>
</organism>
<comment type="caution">
    <text evidence="3">The sequence shown here is derived from an EMBL/GenBank/DDBJ whole genome shotgun (WGS) entry which is preliminary data.</text>
</comment>
<dbReference type="InterPro" id="IPR010982">
    <property type="entry name" value="Lambda_DNA-bd_dom_sf"/>
</dbReference>
<sequence length="434" mass="46678">MPVSGQDLIGQRIRTTRRQRGLSQAQLAHPELSDSYVSLIESGKRTPTAAVLELLAAKLECSLTYLINGVTAEQMQDLELRLGYASMALNNGEVAEARRRYAELLEDGSLVGLRSLMQQAEFGYALASEACGDLRDAIDVLLRLRESAGDSLPADQSIALALALSRCYREHGDLGEAVQVAEEILLGPTRPIWTDELVELGATLLAAYIIRWDLLRAQQFAAELLSAAEVLGTPRATVAACWNAAEVAELVGRGDEALFLVERALAVQSETGDQRNLVRLRGEYAILMLRARPEAAVTSRDLLLRAEREMAESSAGAVTMAWAYIYLAKAEMLLGNAQKAVAYGRQAKDLLVGDRAPALLTDARLVLASALLQVHETTEAVAELEAVEQSLEHAPASPSAAEGWLAAATMLEQLDDGGEASVAAYQRALTSVGL</sequence>